<dbReference type="Proteomes" id="UP001497482">
    <property type="component" value="Chromosome 9"/>
</dbReference>
<keyword evidence="2" id="KW-1185">Reference proteome</keyword>
<evidence type="ECO:0000313" key="1">
    <source>
        <dbReference type="EMBL" id="CAL1616419.1"/>
    </source>
</evidence>
<protein>
    <submittedName>
        <fullName evidence="1">Uncharacterized protein</fullName>
    </submittedName>
</protein>
<gene>
    <name evidence="1" type="ORF">KC01_LOCUS42176</name>
</gene>
<organism evidence="1 2">
    <name type="scientific">Knipowitschia caucasica</name>
    <name type="common">Caucasian dwarf goby</name>
    <name type="synonym">Pomatoschistus caucasicus</name>
    <dbReference type="NCBI Taxonomy" id="637954"/>
    <lineage>
        <taxon>Eukaryota</taxon>
        <taxon>Metazoa</taxon>
        <taxon>Chordata</taxon>
        <taxon>Craniata</taxon>
        <taxon>Vertebrata</taxon>
        <taxon>Euteleostomi</taxon>
        <taxon>Actinopterygii</taxon>
        <taxon>Neopterygii</taxon>
        <taxon>Teleostei</taxon>
        <taxon>Neoteleostei</taxon>
        <taxon>Acanthomorphata</taxon>
        <taxon>Gobiaria</taxon>
        <taxon>Gobiiformes</taxon>
        <taxon>Gobioidei</taxon>
        <taxon>Gobiidae</taxon>
        <taxon>Gobiinae</taxon>
        <taxon>Knipowitschia</taxon>
    </lineage>
</organism>
<accession>A0AAV2MSU3</accession>
<reference evidence="1 2" key="1">
    <citation type="submission" date="2024-04" db="EMBL/GenBank/DDBJ databases">
        <authorList>
            <person name="Waldvogel A.-M."/>
            <person name="Schoenle A."/>
        </authorList>
    </citation>
    <scope>NUCLEOTIDE SEQUENCE [LARGE SCALE GENOMIC DNA]</scope>
</reference>
<dbReference type="AlphaFoldDB" id="A0AAV2MSU3"/>
<dbReference type="EMBL" id="OZ035831">
    <property type="protein sequence ID" value="CAL1616419.1"/>
    <property type="molecule type" value="Genomic_DNA"/>
</dbReference>
<name>A0AAV2MSU3_KNICA</name>
<evidence type="ECO:0000313" key="2">
    <source>
        <dbReference type="Proteomes" id="UP001497482"/>
    </source>
</evidence>
<proteinExistence type="predicted"/>
<sequence length="77" mass="8027">MAGAGAEGGWDGQSQAVQPHSSMFACVSGSGAVIQRCLQGPDEMHRLGTAHVGKDHSKLISPACFSSLLEQRVVNSF</sequence>